<dbReference type="InterPro" id="IPR005537">
    <property type="entry name" value="RAMP_III_fam"/>
</dbReference>
<proteinExistence type="predicted"/>
<protein>
    <submittedName>
        <fullName evidence="5">CRISPR/Cas system CSM-associated protein Csm3, group 7 of RAMP superfamily</fullName>
    </submittedName>
</protein>
<evidence type="ECO:0000256" key="3">
    <source>
        <dbReference type="SAM" id="MobiDB-lite"/>
    </source>
</evidence>
<dbReference type="GO" id="GO:0051607">
    <property type="term" value="P:defense response to virus"/>
    <property type="evidence" value="ECO:0007669"/>
    <property type="project" value="UniProtKB-KW"/>
</dbReference>
<evidence type="ECO:0000259" key="4">
    <source>
        <dbReference type="Pfam" id="PF03787"/>
    </source>
</evidence>
<dbReference type="InterPro" id="IPR052216">
    <property type="entry name" value="CRISPR_Csm3_endoribonuclease"/>
</dbReference>
<comment type="subunit">
    <text evidence="2">Part of the Csm effector complex that includes Cas10, Csm2, Csm3, Csm4 and Csm5.</text>
</comment>
<feature type="region of interest" description="Disordered" evidence="3">
    <location>
        <begin position="422"/>
        <end position="455"/>
    </location>
</feature>
<sequence>MTRRRGRPMDLRLRVRGWLEIRTPLHVGGIARDPADALPVAVDGQGRVYVPGTGLAGALRGWMRGVPDAEDPLRELWGFSAEPGDEQTPRNDGSRVLSAADPQRNGQAPHTGPMPGWDDDLNDGQASRVVIRDAVIATSTRTDADGLPADPLAPASLPVRHGVGIDRVTGAAATEFLYARTVVPPGHYLRLELDIETIAKHQDRDRARLHALLSALSSEQIRLGGARGRGLGVVRLLGSPLAVHEHDFTGPAGLLALLSGEPTRLEPADLTGSPAELPDRRELLSVRIEWRPAAPVMVREGEEGAYVGTLPLTTRASGDTVALALTGGSIKGALRSHAEFIERTARRIDAPRASVNAPAREHSRDFLDQLDELRAVRALFGTARTSPNPGDERPLGAGALIAEECVSRTRLPADLWDLVLQGPSDDEQAASEKSSGEERWTPRSDEGGRRPLSLPPAVRERLSALGLDQAEHVAIDRWTGGAADKLLFSVLEPHDVEWEPIRLTVDLTRLGPDRDVALALLLLVLRDLRHGLIRLGGMVNRGFGDVEVDSIVLTGGAWPDGTALEDALRPSDETCTALEEAWFTYLDSR</sequence>
<dbReference type="Proteomes" id="UP000236723">
    <property type="component" value="Unassembled WGS sequence"/>
</dbReference>
<gene>
    <name evidence="5" type="ORF">SAMN04489712_105488</name>
</gene>
<dbReference type="EMBL" id="FNVO01000005">
    <property type="protein sequence ID" value="SEG48661.1"/>
    <property type="molecule type" value="Genomic_DNA"/>
</dbReference>
<dbReference type="CDD" id="cd09726">
    <property type="entry name" value="RAMP_I_III"/>
    <property type="match status" value="1"/>
</dbReference>
<feature type="domain" description="CRISPR type III-associated protein" evidence="4">
    <location>
        <begin position="19"/>
        <end position="234"/>
    </location>
</feature>
<reference evidence="6" key="1">
    <citation type="submission" date="2016-10" db="EMBL/GenBank/DDBJ databases">
        <authorList>
            <person name="Varghese N."/>
            <person name="Submissions S."/>
        </authorList>
    </citation>
    <scope>NUCLEOTIDE SEQUENCE [LARGE SCALE GENOMIC DNA]</scope>
    <source>
        <strain evidence="6">DSM 43163</strain>
    </source>
</reference>
<evidence type="ECO:0000313" key="5">
    <source>
        <dbReference type="EMBL" id="SEG48661.1"/>
    </source>
</evidence>
<keyword evidence="1" id="KW-0051">Antiviral defense</keyword>
<dbReference type="AlphaFoldDB" id="A0A1H6AJG0"/>
<dbReference type="OrthoDB" id="5242922at2"/>
<feature type="region of interest" description="Disordered" evidence="3">
    <location>
        <begin position="79"/>
        <end position="121"/>
    </location>
</feature>
<dbReference type="PANTHER" id="PTHR35579">
    <property type="entry name" value="CRISPR SYSTEM CMS ENDORIBONUCLEASE CSM3"/>
    <property type="match status" value="1"/>
</dbReference>
<organism evidence="5 6">
    <name type="scientific">Thermomonospora echinospora</name>
    <dbReference type="NCBI Taxonomy" id="1992"/>
    <lineage>
        <taxon>Bacteria</taxon>
        <taxon>Bacillati</taxon>
        <taxon>Actinomycetota</taxon>
        <taxon>Actinomycetes</taxon>
        <taxon>Streptosporangiales</taxon>
        <taxon>Thermomonosporaceae</taxon>
        <taxon>Thermomonospora</taxon>
    </lineage>
</organism>
<dbReference type="RefSeq" id="WP_103938432.1">
    <property type="nucleotide sequence ID" value="NZ_FNVO01000005.1"/>
</dbReference>
<evidence type="ECO:0000256" key="1">
    <source>
        <dbReference type="ARBA" id="ARBA00023118"/>
    </source>
</evidence>
<dbReference type="PANTHER" id="PTHR35579:SF6">
    <property type="entry name" value="DUF324 DOMAIN-CONTAINING PROTEIN"/>
    <property type="match status" value="1"/>
</dbReference>
<evidence type="ECO:0000256" key="2">
    <source>
        <dbReference type="ARBA" id="ARBA00093789"/>
    </source>
</evidence>
<name>A0A1H6AJG0_9ACTN</name>
<keyword evidence="6" id="KW-1185">Reference proteome</keyword>
<dbReference type="Pfam" id="PF03787">
    <property type="entry name" value="RAMPs"/>
    <property type="match status" value="2"/>
</dbReference>
<accession>A0A1H6AJG0</accession>
<evidence type="ECO:0000313" key="6">
    <source>
        <dbReference type="Proteomes" id="UP000236723"/>
    </source>
</evidence>
<feature type="domain" description="CRISPR type III-associated protein" evidence="4">
    <location>
        <begin position="327"/>
        <end position="546"/>
    </location>
</feature>
<feature type="compositionally biased region" description="Basic and acidic residues" evidence="3">
    <location>
        <begin position="434"/>
        <end position="449"/>
    </location>
</feature>